<accession>A0AAN8V991</accession>
<feature type="compositionally biased region" description="Basic and acidic residues" evidence="1">
    <location>
        <begin position="152"/>
        <end position="194"/>
    </location>
</feature>
<dbReference type="PANTHER" id="PTHR33159:SF6">
    <property type="entry name" value="RPM1-INTERACTING PROTEIN 4"/>
    <property type="match status" value="1"/>
</dbReference>
<dbReference type="AlphaFoldDB" id="A0AAN8V991"/>
<dbReference type="InterPro" id="IPR040387">
    <property type="entry name" value="RIN4/NOI4"/>
</dbReference>
<dbReference type="GO" id="GO:0005886">
    <property type="term" value="C:plasma membrane"/>
    <property type="evidence" value="ECO:0007669"/>
    <property type="project" value="TreeGrafter"/>
</dbReference>
<keyword evidence="4" id="KW-1185">Reference proteome</keyword>
<name>A0AAN8V991_9MAGN</name>
<feature type="domain" description="RIN4 pathogenic type III effector avirulence factor Avr cleavage site" evidence="2">
    <location>
        <begin position="280"/>
        <end position="313"/>
    </location>
</feature>
<feature type="compositionally biased region" description="Low complexity" evidence="1">
    <location>
        <begin position="195"/>
        <end position="204"/>
    </location>
</feature>
<dbReference type="Pfam" id="PF05627">
    <property type="entry name" value="AvrRpt-cleavage"/>
    <property type="match status" value="2"/>
</dbReference>
<feature type="compositionally biased region" description="Polar residues" evidence="1">
    <location>
        <begin position="81"/>
        <end position="102"/>
    </location>
</feature>
<sequence>MLEEYRKNNINSFHDVLFGYSWIRAFLAFKYPFDLGFHMVESGIELDKGHSNVPKFGNWETEENVPYTTYFEKARKDRSGGKTNLNDPESNSVSSARSLQSESEPDLPKATQTVRPKHKRRFSREDGDLKGTDSPLHHDSPVRRTGHGGIRPKSELDALKGAEEVRPKHERRVSQEEGDLRKSIDSPSRHETGARRATGGASSGDMPRRTTRASAGSDRSLEQSPLNPHYQARVGGKGYGVSSPSWERKASSDGSHGFAPATPGRSRLRSVNKGDDTPDHTSAVPKFGEWDETNPASADGYTHIFNKVREERQIGAGKVPIMPTETTSHSNGQKQYVNDSAVVFSQNNFS</sequence>
<dbReference type="Proteomes" id="UP001370490">
    <property type="component" value="Unassembled WGS sequence"/>
</dbReference>
<evidence type="ECO:0000313" key="3">
    <source>
        <dbReference type="EMBL" id="KAK6930698.1"/>
    </source>
</evidence>
<gene>
    <name evidence="3" type="ORF">RJ641_004792</name>
</gene>
<protein>
    <submittedName>
        <fullName evidence="3">RIN4, pathogenic type III effector avirulence factor Avr cleavage site</fullName>
    </submittedName>
</protein>
<proteinExistence type="predicted"/>
<evidence type="ECO:0000313" key="4">
    <source>
        <dbReference type="Proteomes" id="UP001370490"/>
    </source>
</evidence>
<reference evidence="3 4" key="1">
    <citation type="submission" date="2023-12" db="EMBL/GenBank/DDBJ databases">
        <title>A high-quality genome assembly for Dillenia turbinata (Dilleniales).</title>
        <authorList>
            <person name="Chanderbali A."/>
        </authorList>
    </citation>
    <scope>NUCLEOTIDE SEQUENCE [LARGE SCALE GENOMIC DNA]</scope>
    <source>
        <strain evidence="3">LSX21</strain>
        <tissue evidence="3">Leaf</tissue>
    </source>
</reference>
<feature type="compositionally biased region" description="Basic and acidic residues" evidence="1">
    <location>
        <begin position="123"/>
        <end position="142"/>
    </location>
</feature>
<dbReference type="InterPro" id="IPR008700">
    <property type="entry name" value="TypeIII_avirulence_cleave"/>
</dbReference>
<dbReference type="EMBL" id="JBAMMX010000012">
    <property type="protein sequence ID" value="KAK6930698.1"/>
    <property type="molecule type" value="Genomic_DNA"/>
</dbReference>
<feature type="region of interest" description="Disordered" evidence="1">
    <location>
        <begin position="74"/>
        <end position="296"/>
    </location>
</feature>
<feature type="domain" description="RIN4 pathogenic type III effector avirulence factor Avr cleavage site" evidence="2">
    <location>
        <begin position="49"/>
        <end position="78"/>
    </location>
</feature>
<comment type="caution">
    <text evidence="3">The sequence shown here is derived from an EMBL/GenBank/DDBJ whole genome shotgun (WGS) entry which is preliminary data.</text>
</comment>
<evidence type="ECO:0000259" key="2">
    <source>
        <dbReference type="Pfam" id="PF05627"/>
    </source>
</evidence>
<evidence type="ECO:0000256" key="1">
    <source>
        <dbReference type="SAM" id="MobiDB-lite"/>
    </source>
</evidence>
<organism evidence="3 4">
    <name type="scientific">Dillenia turbinata</name>
    <dbReference type="NCBI Taxonomy" id="194707"/>
    <lineage>
        <taxon>Eukaryota</taxon>
        <taxon>Viridiplantae</taxon>
        <taxon>Streptophyta</taxon>
        <taxon>Embryophyta</taxon>
        <taxon>Tracheophyta</taxon>
        <taxon>Spermatophyta</taxon>
        <taxon>Magnoliopsida</taxon>
        <taxon>eudicotyledons</taxon>
        <taxon>Gunneridae</taxon>
        <taxon>Pentapetalae</taxon>
        <taxon>Dilleniales</taxon>
        <taxon>Dilleniaceae</taxon>
        <taxon>Dillenia</taxon>
    </lineage>
</organism>
<dbReference type="PANTHER" id="PTHR33159">
    <property type="entry name" value="RPM1-INTERACTING PROTEIN 4 (RIN4) FAMILY PROTEIN"/>
    <property type="match status" value="1"/>
</dbReference>